<evidence type="ECO:0000259" key="3">
    <source>
        <dbReference type="PROSITE" id="PS50158"/>
    </source>
</evidence>
<keyword evidence="1" id="KW-0479">Metal-binding</keyword>
<dbReference type="AlphaFoldDB" id="A0AAV7QBB6"/>
<feature type="compositionally biased region" description="Polar residues" evidence="2">
    <location>
        <begin position="422"/>
        <end position="434"/>
    </location>
</feature>
<dbReference type="InterPro" id="IPR021109">
    <property type="entry name" value="Peptidase_aspartic_dom_sf"/>
</dbReference>
<evidence type="ECO:0000256" key="1">
    <source>
        <dbReference type="PROSITE-ProRule" id="PRU00047"/>
    </source>
</evidence>
<dbReference type="InterPro" id="IPR001878">
    <property type="entry name" value="Znf_CCHC"/>
</dbReference>
<dbReference type="SUPFAM" id="SSF50630">
    <property type="entry name" value="Acid proteases"/>
    <property type="match status" value="1"/>
</dbReference>
<keyword evidence="1" id="KW-0862">Zinc</keyword>
<feature type="domain" description="CCHC-type" evidence="3">
    <location>
        <begin position="200"/>
        <end position="215"/>
    </location>
</feature>
<dbReference type="GO" id="GO:0008270">
    <property type="term" value="F:zinc ion binding"/>
    <property type="evidence" value="ECO:0007669"/>
    <property type="project" value="UniProtKB-KW"/>
</dbReference>
<feature type="region of interest" description="Disordered" evidence="2">
    <location>
        <begin position="422"/>
        <end position="452"/>
    </location>
</feature>
<sequence>MDGQHFSPAREKAILLSALGNEGQRIFKYLPPVFGPNGQLMDDIYKEAVKRLENRFAKEVNLVMARYKFCTQPQHEHESIDDFVARLRELTVKCRFGNMTEELIRDQLIVQCKDRKIQKRLWATKDSTLMEAIGMAKVIEELQLCMKELNRKGKKAYECLSRNKGDQGSRLQRNQRDCARCDSTFHGSDSVKCFAGNKICRRCGRKGHYARVCKEPGNGNKYSRVGVVADTDSEYYDRVLVVHNDTNFLRRSNQGPRDRMFRPSAVFNVCGKRVELMVDSGSMYTIIPEHIFKRHWMGVKLLPKDINPGGYKGESIEILGYMEEDIQYAYRSVKGKFYVSTDGPAILGWMHLFDLDILIHPRARNQVLVVEDLTLDDVLEGARNVFDKKLGCLRCYVHRVRVKPNARTAYVDTEPLFRSKNSVMEAQSSTQKASSVKKAEPGKRQYRSRPLL</sequence>
<keyword evidence="5" id="KW-1185">Reference proteome</keyword>
<dbReference type="Proteomes" id="UP001066276">
    <property type="component" value="Chromosome 6"/>
</dbReference>
<name>A0AAV7QBB6_PLEWA</name>
<gene>
    <name evidence="4" type="ORF">NDU88_001865</name>
</gene>
<organism evidence="4 5">
    <name type="scientific">Pleurodeles waltl</name>
    <name type="common">Iberian ribbed newt</name>
    <dbReference type="NCBI Taxonomy" id="8319"/>
    <lineage>
        <taxon>Eukaryota</taxon>
        <taxon>Metazoa</taxon>
        <taxon>Chordata</taxon>
        <taxon>Craniata</taxon>
        <taxon>Vertebrata</taxon>
        <taxon>Euteleostomi</taxon>
        <taxon>Amphibia</taxon>
        <taxon>Batrachia</taxon>
        <taxon>Caudata</taxon>
        <taxon>Salamandroidea</taxon>
        <taxon>Salamandridae</taxon>
        <taxon>Pleurodelinae</taxon>
        <taxon>Pleurodeles</taxon>
    </lineage>
</organism>
<reference evidence="4" key="1">
    <citation type="journal article" date="2022" name="bioRxiv">
        <title>Sequencing and chromosome-scale assembly of the giantPleurodeles waltlgenome.</title>
        <authorList>
            <person name="Brown T."/>
            <person name="Elewa A."/>
            <person name="Iarovenko S."/>
            <person name="Subramanian E."/>
            <person name="Araus A.J."/>
            <person name="Petzold A."/>
            <person name="Susuki M."/>
            <person name="Suzuki K.-i.T."/>
            <person name="Hayashi T."/>
            <person name="Toyoda A."/>
            <person name="Oliveira C."/>
            <person name="Osipova E."/>
            <person name="Leigh N.D."/>
            <person name="Simon A."/>
            <person name="Yun M.H."/>
        </authorList>
    </citation>
    <scope>NUCLEOTIDE SEQUENCE</scope>
    <source>
        <strain evidence="4">20211129_DDA</strain>
        <tissue evidence="4">Liver</tissue>
    </source>
</reference>
<evidence type="ECO:0000313" key="5">
    <source>
        <dbReference type="Proteomes" id="UP001066276"/>
    </source>
</evidence>
<comment type="caution">
    <text evidence="4">The sequence shown here is derived from an EMBL/GenBank/DDBJ whole genome shotgun (WGS) entry which is preliminary data.</text>
</comment>
<proteinExistence type="predicted"/>
<dbReference type="PANTHER" id="PTHR37984">
    <property type="entry name" value="PROTEIN CBG26694"/>
    <property type="match status" value="1"/>
</dbReference>
<dbReference type="PANTHER" id="PTHR37984:SF9">
    <property type="entry name" value="INTEGRASE CATALYTIC DOMAIN-CONTAINING PROTEIN"/>
    <property type="match status" value="1"/>
</dbReference>
<protein>
    <recommendedName>
        <fullName evidence="3">CCHC-type domain-containing protein</fullName>
    </recommendedName>
</protein>
<dbReference type="PROSITE" id="PS50158">
    <property type="entry name" value="ZF_CCHC"/>
    <property type="match status" value="1"/>
</dbReference>
<dbReference type="EMBL" id="JANPWB010000010">
    <property type="protein sequence ID" value="KAJ1135425.1"/>
    <property type="molecule type" value="Genomic_DNA"/>
</dbReference>
<evidence type="ECO:0000313" key="4">
    <source>
        <dbReference type="EMBL" id="KAJ1135425.1"/>
    </source>
</evidence>
<keyword evidence="1" id="KW-0863">Zinc-finger</keyword>
<accession>A0AAV7QBB6</accession>
<dbReference type="InterPro" id="IPR050951">
    <property type="entry name" value="Retrovirus_Pol_polyprotein"/>
</dbReference>
<evidence type="ECO:0000256" key="2">
    <source>
        <dbReference type="SAM" id="MobiDB-lite"/>
    </source>
</evidence>
<dbReference type="Gene3D" id="4.10.60.10">
    <property type="entry name" value="Zinc finger, CCHC-type"/>
    <property type="match status" value="1"/>
</dbReference>
<dbReference type="Gene3D" id="2.40.70.10">
    <property type="entry name" value="Acid Proteases"/>
    <property type="match status" value="1"/>
</dbReference>
<dbReference type="GO" id="GO:0003676">
    <property type="term" value="F:nucleic acid binding"/>
    <property type="evidence" value="ECO:0007669"/>
    <property type="project" value="InterPro"/>
</dbReference>